<evidence type="ECO:0000313" key="4">
    <source>
        <dbReference type="EMBL" id="TDQ04125.1"/>
    </source>
</evidence>
<keyword evidence="1" id="KW-0862">Zinc</keyword>
<feature type="compositionally biased region" description="Basic and acidic residues" evidence="2">
    <location>
        <begin position="203"/>
        <end position="216"/>
    </location>
</feature>
<evidence type="ECO:0000256" key="1">
    <source>
        <dbReference type="PROSITE-ProRule" id="PRU00325"/>
    </source>
</evidence>
<dbReference type="PANTHER" id="PTHR38133:SF1">
    <property type="entry name" value="SLR1429 PROTEIN"/>
    <property type="match status" value="1"/>
</dbReference>
<keyword evidence="1" id="KW-0479">Metal-binding</keyword>
<keyword evidence="1" id="KW-0863">Zinc-finger</keyword>
<dbReference type="AlphaFoldDB" id="A0A4V3D028"/>
<organism evidence="4 5">
    <name type="scientific">Labedaea rhizosphaerae</name>
    <dbReference type="NCBI Taxonomy" id="598644"/>
    <lineage>
        <taxon>Bacteria</taxon>
        <taxon>Bacillati</taxon>
        <taxon>Actinomycetota</taxon>
        <taxon>Actinomycetes</taxon>
        <taxon>Pseudonocardiales</taxon>
        <taxon>Pseudonocardiaceae</taxon>
        <taxon>Labedaea</taxon>
    </lineage>
</organism>
<dbReference type="PANTHER" id="PTHR38133">
    <property type="entry name" value="SLR1429 PROTEIN"/>
    <property type="match status" value="1"/>
</dbReference>
<dbReference type="InterPro" id="IPR007527">
    <property type="entry name" value="Znf_SWIM"/>
</dbReference>
<dbReference type="Pfam" id="PF04434">
    <property type="entry name" value="SWIM"/>
    <property type="match status" value="1"/>
</dbReference>
<gene>
    <name evidence="4" type="ORF">EV186_10166</name>
</gene>
<sequence>MPDRSWWKDAKTTGPIKVTGGIKAKSNRGDIGRTWWSRRFVEVLESLGLGGRLNSGKRYARAGQVLSLTLQTSLVTATIQGSRDQPYRARIAIKAFDGAQWARIEKLLAGKAIYAAKLLAGEMPLEIEEVFAELDLRLFPTDPRELTMDCSCPDWEVPCKHLAAVCYLLAESFDADPFKILAWRGRNRDELLDRLRELRSRRPVAEREAPEPRDDEVASFWSGRPPEQVVAAPLGTTVDEPGAVLNQVSKLMVGDVSITELLKPWYRGVDPNR</sequence>
<dbReference type="RefSeq" id="WP_133847090.1">
    <property type="nucleotide sequence ID" value="NZ_SNXZ01000001.1"/>
</dbReference>
<name>A0A4V3D028_LABRH</name>
<reference evidence="4 5" key="1">
    <citation type="submission" date="2019-03" db="EMBL/GenBank/DDBJ databases">
        <title>Genomic Encyclopedia of Type Strains, Phase IV (KMG-IV): sequencing the most valuable type-strain genomes for metagenomic binning, comparative biology and taxonomic classification.</title>
        <authorList>
            <person name="Goeker M."/>
        </authorList>
    </citation>
    <scope>NUCLEOTIDE SEQUENCE [LARGE SCALE GENOMIC DNA]</scope>
    <source>
        <strain evidence="4 5">DSM 45361</strain>
    </source>
</reference>
<protein>
    <submittedName>
        <fullName evidence="4">Putative Zn finger protein</fullName>
    </submittedName>
</protein>
<dbReference type="EMBL" id="SNXZ01000001">
    <property type="protein sequence ID" value="TDQ04125.1"/>
    <property type="molecule type" value="Genomic_DNA"/>
</dbReference>
<keyword evidence="5" id="KW-1185">Reference proteome</keyword>
<dbReference type="Proteomes" id="UP000295444">
    <property type="component" value="Unassembled WGS sequence"/>
</dbReference>
<feature type="domain" description="SWIM-type" evidence="3">
    <location>
        <begin position="134"/>
        <end position="170"/>
    </location>
</feature>
<accession>A0A4V3D028</accession>
<evidence type="ECO:0000256" key="2">
    <source>
        <dbReference type="SAM" id="MobiDB-lite"/>
    </source>
</evidence>
<dbReference type="GO" id="GO:0008270">
    <property type="term" value="F:zinc ion binding"/>
    <property type="evidence" value="ECO:0007669"/>
    <property type="project" value="UniProtKB-KW"/>
</dbReference>
<dbReference type="OrthoDB" id="188274at2"/>
<evidence type="ECO:0000259" key="3">
    <source>
        <dbReference type="PROSITE" id="PS50966"/>
    </source>
</evidence>
<evidence type="ECO:0000313" key="5">
    <source>
        <dbReference type="Proteomes" id="UP000295444"/>
    </source>
</evidence>
<proteinExistence type="predicted"/>
<dbReference type="PROSITE" id="PS50966">
    <property type="entry name" value="ZF_SWIM"/>
    <property type="match status" value="1"/>
</dbReference>
<feature type="region of interest" description="Disordered" evidence="2">
    <location>
        <begin position="203"/>
        <end position="222"/>
    </location>
</feature>
<comment type="caution">
    <text evidence="4">The sequence shown here is derived from an EMBL/GenBank/DDBJ whole genome shotgun (WGS) entry which is preliminary data.</text>
</comment>